<accession>A0AAV4RV68</accession>
<dbReference type="EMBL" id="BPLR01008650">
    <property type="protein sequence ID" value="GIY26243.1"/>
    <property type="molecule type" value="Genomic_DNA"/>
</dbReference>
<reference evidence="1 2" key="1">
    <citation type="submission" date="2021-06" db="EMBL/GenBank/DDBJ databases">
        <title>Caerostris extrusa draft genome.</title>
        <authorList>
            <person name="Kono N."/>
            <person name="Arakawa K."/>
        </authorList>
    </citation>
    <scope>NUCLEOTIDE SEQUENCE [LARGE SCALE GENOMIC DNA]</scope>
</reference>
<evidence type="ECO:0000313" key="1">
    <source>
        <dbReference type="EMBL" id="GIY26243.1"/>
    </source>
</evidence>
<comment type="caution">
    <text evidence="1">The sequence shown here is derived from an EMBL/GenBank/DDBJ whole genome shotgun (WGS) entry which is preliminary data.</text>
</comment>
<protein>
    <submittedName>
        <fullName evidence="1">Uncharacterized protein</fullName>
    </submittedName>
</protein>
<organism evidence="1 2">
    <name type="scientific">Caerostris extrusa</name>
    <name type="common">Bark spider</name>
    <name type="synonym">Caerostris bankana</name>
    <dbReference type="NCBI Taxonomy" id="172846"/>
    <lineage>
        <taxon>Eukaryota</taxon>
        <taxon>Metazoa</taxon>
        <taxon>Ecdysozoa</taxon>
        <taxon>Arthropoda</taxon>
        <taxon>Chelicerata</taxon>
        <taxon>Arachnida</taxon>
        <taxon>Araneae</taxon>
        <taxon>Araneomorphae</taxon>
        <taxon>Entelegynae</taxon>
        <taxon>Araneoidea</taxon>
        <taxon>Araneidae</taxon>
        <taxon>Caerostris</taxon>
    </lineage>
</organism>
<proteinExistence type="predicted"/>
<name>A0AAV4RV68_CAEEX</name>
<dbReference type="Proteomes" id="UP001054945">
    <property type="component" value="Unassembled WGS sequence"/>
</dbReference>
<keyword evidence="2" id="KW-1185">Reference proteome</keyword>
<gene>
    <name evidence="1" type="ORF">CEXT_202661</name>
</gene>
<dbReference type="AlphaFoldDB" id="A0AAV4RV68"/>
<sequence length="162" mass="18081">MAKGTQGHHKWYKIADGGHKGYVMEHMRGNCGYKGFIRKSQGISKKISIWASPFVTALCIGAIPSAHSNAYETGTDFYIAGTNSNRFLVSNRDTLQHPLKGNGQHLHETEKFNTFRPPTLLLPRGKELCIPITILRISFPNNGAVNLTVFRKKHGCVFQDLL</sequence>
<evidence type="ECO:0000313" key="2">
    <source>
        <dbReference type="Proteomes" id="UP001054945"/>
    </source>
</evidence>